<evidence type="ECO:0000256" key="6">
    <source>
        <dbReference type="SAM" id="Phobius"/>
    </source>
</evidence>
<dbReference type="PROSITE" id="PS50850">
    <property type="entry name" value="MFS"/>
    <property type="match status" value="1"/>
</dbReference>
<feature type="transmembrane region" description="Helical" evidence="6">
    <location>
        <begin position="30"/>
        <end position="54"/>
    </location>
</feature>
<evidence type="ECO:0000259" key="7">
    <source>
        <dbReference type="PROSITE" id="PS50850"/>
    </source>
</evidence>
<feature type="transmembrane region" description="Helical" evidence="6">
    <location>
        <begin position="496"/>
        <end position="516"/>
    </location>
</feature>
<dbReference type="EMBL" id="MU005771">
    <property type="protein sequence ID" value="KAF2708558.1"/>
    <property type="molecule type" value="Genomic_DNA"/>
</dbReference>
<dbReference type="Proteomes" id="UP000799428">
    <property type="component" value="Unassembled WGS sequence"/>
</dbReference>
<feature type="compositionally biased region" description="Basic and acidic residues" evidence="5">
    <location>
        <begin position="538"/>
        <end position="560"/>
    </location>
</feature>
<gene>
    <name evidence="8" type="ORF">K504DRAFT_432880</name>
</gene>
<dbReference type="InterPro" id="IPR020846">
    <property type="entry name" value="MFS_dom"/>
</dbReference>
<dbReference type="PRINTS" id="PR01036">
    <property type="entry name" value="TCRTETB"/>
</dbReference>
<dbReference type="PANTHER" id="PTHR23501">
    <property type="entry name" value="MAJOR FACILITATOR SUPERFAMILY"/>
    <property type="match status" value="1"/>
</dbReference>
<feature type="transmembrane region" description="Helical" evidence="6">
    <location>
        <begin position="96"/>
        <end position="114"/>
    </location>
</feature>
<feature type="transmembrane region" description="Helical" evidence="6">
    <location>
        <begin position="333"/>
        <end position="353"/>
    </location>
</feature>
<evidence type="ECO:0000256" key="5">
    <source>
        <dbReference type="SAM" id="MobiDB-lite"/>
    </source>
</evidence>
<feature type="transmembrane region" description="Helical" evidence="6">
    <location>
        <begin position="360"/>
        <end position="379"/>
    </location>
</feature>
<keyword evidence="4 6" id="KW-0472">Membrane</keyword>
<evidence type="ECO:0000256" key="3">
    <source>
        <dbReference type="ARBA" id="ARBA00022989"/>
    </source>
</evidence>
<name>A0A6G1K6X0_9PLEO</name>
<dbReference type="GO" id="GO:0005886">
    <property type="term" value="C:plasma membrane"/>
    <property type="evidence" value="ECO:0007669"/>
    <property type="project" value="TreeGrafter"/>
</dbReference>
<dbReference type="Gene3D" id="1.20.1250.20">
    <property type="entry name" value="MFS general substrate transporter like domains"/>
    <property type="match status" value="1"/>
</dbReference>
<keyword evidence="2 6" id="KW-0812">Transmembrane</keyword>
<evidence type="ECO:0000256" key="2">
    <source>
        <dbReference type="ARBA" id="ARBA00022692"/>
    </source>
</evidence>
<dbReference type="PANTHER" id="PTHR23501:SF43">
    <property type="entry name" value="MULTIDRUG TRANSPORTER, PUTATIVE (AFU_ORTHOLOGUE AFUA_6G03040)-RELATED"/>
    <property type="match status" value="1"/>
</dbReference>
<comment type="subcellular location">
    <subcellularLocation>
        <location evidence="1">Membrane</location>
        <topology evidence="1">Multi-pass membrane protein</topology>
    </subcellularLocation>
</comment>
<keyword evidence="3 6" id="KW-1133">Transmembrane helix</keyword>
<dbReference type="GO" id="GO:0022857">
    <property type="term" value="F:transmembrane transporter activity"/>
    <property type="evidence" value="ECO:0007669"/>
    <property type="project" value="InterPro"/>
</dbReference>
<evidence type="ECO:0000256" key="4">
    <source>
        <dbReference type="ARBA" id="ARBA00023136"/>
    </source>
</evidence>
<feature type="transmembrane region" description="Helical" evidence="6">
    <location>
        <begin position="219"/>
        <end position="239"/>
    </location>
</feature>
<feature type="region of interest" description="Disordered" evidence="5">
    <location>
        <begin position="538"/>
        <end position="566"/>
    </location>
</feature>
<feature type="transmembrane region" description="Helical" evidence="6">
    <location>
        <begin position="251"/>
        <end position="276"/>
    </location>
</feature>
<dbReference type="Gene3D" id="1.20.1720.10">
    <property type="entry name" value="Multidrug resistance protein D"/>
    <property type="match status" value="1"/>
</dbReference>
<feature type="transmembrane region" description="Helical" evidence="6">
    <location>
        <begin position="152"/>
        <end position="172"/>
    </location>
</feature>
<feature type="transmembrane region" description="Helical" evidence="6">
    <location>
        <begin position="120"/>
        <end position="140"/>
    </location>
</feature>
<sequence length="582" mass="62937">MSSRRPSIAQATSPPAPTINPNISPLRLQLIIAGLWLTLFMSALDGTIISTSVINISSDFNGLASAAWLVTAYLLTYNSFLLIAARLSDIWGIKTVLLAGNVFFLVFSMAAGASKTMNQLIVFRALQGIGGSGMYSLVFVAMMKLIVPEKMAFYTGVISSVFALANLLGPILGGFITDRTLWRWIFWINGPIVGTSIALLFVSMPGLSDGKSTKDRIRNFDVVGGILSISWPIPLLYALQEGGSAFEWSSGVIIGTLVAGLVGFVVFGLYETWIAYKTDKYAIFPIEFLTNPLMSLLLLSMLLLGMPFLSVIIQLPQRFQTVNFTSAERAGILLLPVTLITPVGAMLGGGVLGNKVPAEMTLISATAMICIGVGLLSSLPVDSHFSSATYVYEIIVGLGLGLASPAYFLLLYTAIDQKEISVATGALNMARTLGGCVAIAICSALHHSVLRSKLPQFLTPEQIGLVEKSSTNMAEMPAEVRKEVGEVFGSSYNRQFQVILGFACLNLVVVVALTMVRKRRGIFGVRPVRTEGNEFVKRDQDKDGEARCKERQEVGERGHGIEVLQGNNDIRREDGLEREKSN</sequence>
<organism evidence="8 9">
    <name type="scientific">Pleomassaria siparia CBS 279.74</name>
    <dbReference type="NCBI Taxonomy" id="1314801"/>
    <lineage>
        <taxon>Eukaryota</taxon>
        <taxon>Fungi</taxon>
        <taxon>Dikarya</taxon>
        <taxon>Ascomycota</taxon>
        <taxon>Pezizomycotina</taxon>
        <taxon>Dothideomycetes</taxon>
        <taxon>Pleosporomycetidae</taxon>
        <taxon>Pleosporales</taxon>
        <taxon>Pleomassariaceae</taxon>
        <taxon>Pleomassaria</taxon>
    </lineage>
</organism>
<dbReference type="InterPro" id="IPR036259">
    <property type="entry name" value="MFS_trans_sf"/>
</dbReference>
<feature type="transmembrane region" description="Helical" evidence="6">
    <location>
        <begin position="432"/>
        <end position="450"/>
    </location>
</feature>
<keyword evidence="9" id="KW-1185">Reference proteome</keyword>
<dbReference type="Pfam" id="PF07690">
    <property type="entry name" value="MFS_1"/>
    <property type="match status" value="1"/>
</dbReference>
<evidence type="ECO:0000313" key="9">
    <source>
        <dbReference type="Proteomes" id="UP000799428"/>
    </source>
</evidence>
<accession>A0A6G1K6X0</accession>
<protein>
    <submittedName>
        <fullName evidence="8">MFS general substrate transporter</fullName>
    </submittedName>
</protein>
<feature type="transmembrane region" description="Helical" evidence="6">
    <location>
        <begin position="391"/>
        <end position="412"/>
    </location>
</feature>
<feature type="transmembrane region" description="Helical" evidence="6">
    <location>
        <begin position="66"/>
        <end position="84"/>
    </location>
</feature>
<dbReference type="SUPFAM" id="SSF103473">
    <property type="entry name" value="MFS general substrate transporter"/>
    <property type="match status" value="1"/>
</dbReference>
<dbReference type="OrthoDB" id="440553at2759"/>
<reference evidence="8" key="1">
    <citation type="journal article" date="2020" name="Stud. Mycol.">
        <title>101 Dothideomycetes genomes: a test case for predicting lifestyles and emergence of pathogens.</title>
        <authorList>
            <person name="Haridas S."/>
            <person name="Albert R."/>
            <person name="Binder M."/>
            <person name="Bloem J."/>
            <person name="Labutti K."/>
            <person name="Salamov A."/>
            <person name="Andreopoulos B."/>
            <person name="Baker S."/>
            <person name="Barry K."/>
            <person name="Bills G."/>
            <person name="Bluhm B."/>
            <person name="Cannon C."/>
            <person name="Castanera R."/>
            <person name="Culley D."/>
            <person name="Daum C."/>
            <person name="Ezra D."/>
            <person name="Gonzalez J."/>
            <person name="Henrissat B."/>
            <person name="Kuo A."/>
            <person name="Liang C."/>
            <person name="Lipzen A."/>
            <person name="Lutzoni F."/>
            <person name="Magnuson J."/>
            <person name="Mondo S."/>
            <person name="Nolan M."/>
            <person name="Ohm R."/>
            <person name="Pangilinan J."/>
            <person name="Park H.-J."/>
            <person name="Ramirez L."/>
            <person name="Alfaro M."/>
            <person name="Sun H."/>
            <person name="Tritt A."/>
            <person name="Yoshinaga Y."/>
            <person name="Zwiers L.-H."/>
            <person name="Turgeon B."/>
            <person name="Goodwin S."/>
            <person name="Spatafora J."/>
            <person name="Crous P."/>
            <person name="Grigoriev I."/>
        </authorList>
    </citation>
    <scope>NUCLEOTIDE SEQUENCE</scope>
    <source>
        <strain evidence="8">CBS 279.74</strain>
    </source>
</reference>
<feature type="transmembrane region" description="Helical" evidence="6">
    <location>
        <begin position="184"/>
        <end position="207"/>
    </location>
</feature>
<dbReference type="AlphaFoldDB" id="A0A6G1K6X0"/>
<evidence type="ECO:0000256" key="1">
    <source>
        <dbReference type="ARBA" id="ARBA00004141"/>
    </source>
</evidence>
<dbReference type="InterPro" id="IPR011701">
    <property type="entry name" value="MFS"/>
</dbReference>
<feature type="domain" description="Major facilitator superfamily (MFS) profile" evidence="7">
    <location>
        <begin position="31"/>
        <end position="518"/>
    </location>
</feature>
<evidence type="ECO:0000313" key="8">
    <source>
        <dbReference type="EMBL" id="KAF2708558.1"/>
    </source>
</evidence>
<proteinExistence type="predicted"/>
<feature type="transmembrane region" description="Helical" evidence="6">
    <location>
        <begin position="288"/>
        <end position="313"/>
    </location>
</feature>